<evidence type="ECO:0000313" key="7">
    <source>
        <dbReference type="Proteomes" id="UP000887565"/>
    </source>
</evidence>
<evidence type="ECO:0000313" key="8">
    <source>
        <dbReference type="WBParaSite" id="nRc.2.0.1.t01336-RA"/>
    </source>
</evidence>
<comment type="cofactor">
    <cofactor evidence="1">
        <name>FAD</name>
        <dbReference type="ChEBI" id="CHEBI:57692"/>
    </cofactor>
</comment>
<proteinExistence type="inferred from homology"/>
<dbReference type="Pfam" id="PF00732">
    <property type="entry name" value="GMC_oxred_N"/>
    <property type="match status" value="1"/>
</dbReference>
<keyword evidence="4" id="KW-0274">FAD</keyword>
<dbReference type="GO" id="GO:0050660">
    <property type="term" value="F:flavin adenine dinucleotide binding"/>
    <property type="evidence" value="ECO:0007669"/>
    <property type="project" value="InterPro"/>
</dbReference>
<keyword evidence="5" id="KW-1133">Transmembrane helix</keyword>
<organism evidence="7 8">
    <name type="scientific">Romanomermis culicivorax</name>
    <name type="common">Nematode worm</name>
    <dbReference type="NCBI Taxonomy" id="13658"/>
    <lineage>
        <taxon>Eukaryota</taxon>
        <taxon>Metazoa</taxon>
        <taxon>Ecdysozoa</taxon>
        <taxon>Nematoda</taxon>
        <taxon>Enoplea</taxon>
        <taxon>Dorylaimia</taxon>
        <taxon>Mermithida</taxon>
        <taxon>Mermithoidea</taxon>
        <taxon>Mermithidae</taxon>
        <taxon>Romanomermis</taxon>
    </lineage>
</organism>
<reference evidence="8" key="1">
    <citation type="submission" date="2022-11" db="UniProtKB">
        <authorList>
            <consortium name="WormBaseParasite"/>
        </authorList>
    </citation>
    <scope>IDENTIFICATION</scope>
</reference>
<evidence type="ECO:0000256" key="5">
    <source>
        <dbReference type="SAM" id="Phobius"/>
    </source>
</evidence>
<evidence type="ECO:0000259" key="6">
    <source>
        <dbReference type="Pfam" id="PF00732"/>
    </source>
</evidence>
<dbReference type="PROSITE" id="PS51257">
    <property type="entry name" value="PROKAR_LIPOPROTEIN"/>
    <property type="match status" value="1"/>
</dbReference>
<dbReference type="GO" id="GO:0016614">
    <property type="term" value="F:oxidoreductase activity, acting on CH-OH group of donors"/>
    <property type="evidence" value="ECO:0007669"/>
    <property type="project" value="InterPro"/>
</dbReference>
<dbReference type="InterPro" id="IPR000172">
    <property type="entry name" value="GMC_OxRdtase_N"/>
</dbReference>
<dbReference type="Proteomes" id="UP000887565">
    <property type="component" value="Unplaced"/>
</dbReference>
<dbReference type="WBParaSite" id="nRc.2.0.1.t01336-RA">
    <property type="protein sequence ID" value="nRc.2.0.1.t01336-RA"/>
    <property type="gene ID" value="nRc.2.0.1.g01336"/>
</dbReference>
<feature type="domain" description="Glucose-methanol-choline oxidoreductase N-terminal" evidence="6">
    <location>
        <begin position="12"/>
        <end position="118"/>
    </location>
</feature>
<evidence type="ECO:0000256" key="2">
    <source>
        <dbReference type="ARBA" id="ARBA00010790"/>
    </source>
</evidence>
<protein>
    <submittedName>
        <fullName evidence="8">Glucose-methanol-choline oxidoreductase N-terminal domain-containing protein</fullName>
    </submittedName>
</protein>
<dbReference type="InterPro" id="IPR012132">
    <property type="entry name" value="GMC_OxRdtase"/>
</dbReference>
<keyword evidence="5" id="KW-0812">Transmembrane</keyword>
<dbReference type="PANTHER" id="PTHR11552">
    <property type="entry name" value="GLUCOSE-METHANOL-CHOLINE GMC OXIDOREDUCTASE"/>
    <property type="match status" value="1"/>
</dbReference>
<accession>A0A915HJ32</accession>
<dbReference type="Gene3D" id="3.50.50.60">
    <property type="entry name" value="FAD/NAD(P)-binding domain"/>
    <property type="match status" value="1"/>
</dbReference>
<dbReference type="SUPFAM" id="SSF51905">
    <property type="entry name" value="FAD/NAD(P)-binding domain"/>
    <property type="match status" value="1"/>
</dbReference>
<feature type="transmembrane region" description="Helical" evidence="5">
    <location>
        <begin position="12"/>
        <end position="30"/>
    </location>
</feature>
<sequence length="152" mass="16905">MSMNSRNLFSSYAYLIIGAGTAGCVMVTRLPENPFKKVSLIESGGEEGLGIFDWNFETVQKIGCCEGALDGKARIPWGRTLGGTNILNFMIYIRGHPSDYDQWTRMGNERWSYDEKSESIAVTRLQHPGSHGGDRPIFITEAKPAIFGTHEQ</sequence>
<dbReference type="AlphaFoldDB" id="A0A915HJ32"/>
<dbReference type="InterPro" id="IPR036188">
    <property type="entry name" value="FAD/NAD-bd_sf"/>
</dbReference>
<comment type="similarity">
    <text evidence="2">Belongs to the GMC oxidoreductase family.</text>
</comment>
<keyword evidence="5" id="KW-0472">Membrane</keyword>
<keyword evidence="3" id="KW-0285">Flavoprotein</keyword>
<evidence type="ECO:0000256" key="1">
    <source>
        <dbReference type="ARBA" id="ARBA00001974"/>
    </source>
</evidence>
<evidence type="ECO:0000256" key="3">
    <source>
        <dbReference type="ARBA" id="ARBA00022630"/>
    </source>
</evidence>
<keyword evidence="7" id="KW-1185">Reference proteome</keyword>
<evidence type="ECO:0000256" key="4">
    <source>
        <dbReference type="ARBA" id="ARBA00022827"/>
    </source>
</evidence>
<name>A0A915HJ32_ROMCU</name>
<dbReference type="PANTHER" id="PTHR11552:SF147">
    <property type="entry name" value="CHOLINE DEHYDROGENASE, MITOCHONDRIAL"/>
    <property type="match status" value="1"/>
</dbReference>